<dbReference type="Pfam" id="PF00455">
    <property type="entry name" value="DeoRC"/>
    <property type="match status" value="1"/>
</dbReference>
<reference evidence="6" key="2">
    <citation type="submission" date="2018-10" db="EMBL/GenBank/DDBJ databases">
        <authorList>
            <person name="Wang Y."/>
            <person name="Wang J."/>
            <person name="Yang X."/>
            <person name="Wang Z."/>
            <person name="Huang Y."/>
        </authorList>
    </citation>
    <scope>NUCLEOTIDE SEQUENCE [LARGE SCALE GENOMIC DNA]</scope>
    <source>
        <strain evidence="6">J015</strain>
    </source>
</reference>
<accession>A0A3B0FP86</accession>
<protein>
    <submittedName>
        <fullName evidence="5">DeoR/GlpR transcriptional regulator</fullName>
    </submittedName>
</protein>
<dbReference type="InterPro" id="IPR050313">
    <property type="entry name" value="Carb_Metab_HTH_regulators"/>
</dbReference>
<evidence type="ECO:0000256" key="2">
    <source>
        <dbReference type="ARBA" id="ARBA00023125"/>
    </source>
</evidence>
<dbReference type="InterPro" id="IPR001034">
    <property type="entry name" value="DeoR_HTH"/>
</dbReference>
<dbReference type="InterPro" id="IPR037171">
    <property type="entry name" value="NagB/RpiA_transferase-like"/>
</dbReference>
<dbReference type="PRINTS" id="PR00037">
    <property type="entry name" value="HTHLACR"/>
</dbReference>
<dbReference type="GO" id="GO:0003677">
    <property type="term" value="F:DNA binding"/>
    <property type="evidence" value="ECO:0007669"/>
    <property type="project" value="UniProtKB-KW"/>
</dbReference>
<dbReference type="PROSITE" id="PS51000">
    <property type="entry name" value="HTH_DEOR_2"/>
    <property type="match status" value="1"/>
</dbReference>
<dbReference type="InterPro" id="IPR036390">
    <property type="entry name" value="WH_DNA-bd_sf"/>
</dbReference>
<dbReference type="Gene3D" id="1.10.10.10">
    <property type="entry name" value="Winged helix-like DNA-binding domain superfamily/Winged helix DNA-binding domain"/>
    <property type="match status" value="1"/>
</dbReference>
<keyword evidence="2" id="KW-0238">DNA-binding</keyword>
<dbReference type="InterPro" id="IPR018356">
    <property type="entry name" value="Tscrpt_reg_HTH_DeoR_CS"/>
</dbReference>
<dbReference type="InterPro" id="IPR036388">
    <property type="entry name" value="WH-like_DNA-bd_sf"/>
</dbReference>
<dbReference type="RefSeq" id="WP_120693554.1">
    <property type="nucleotide sequence ID" value="NZ_RBNH01000025.1"/>
</dbReference>
<dbReference type="Gene3D" id="3.40.50.1360">
    <property type="match status" value="1"/>
</dbReference>
<dbReference type="SMART" id="SM00420">
    <property type="entry name" value="HTH_DEOR"/>
    <property type="match status" value="1"/>
</dbReference>
<organism evidence="5 6">
    <name type="scientific">Pseudarthrobacter phenanthrenivorans</name>
    <name type="common">Arthrobacter phenanthrenivorans</name>
    <dbReference type="NCBI Taxonomy" id="361575"/>
    <lineage>
        <taxon>Bacteria</taxon>
        <taxon>Bacillati</taxon>
        <taxon>Actinomycetota</taxon>
        <taxon>Actinomycetes</taxon>
        <taxon>Micrococcales</taxon>
        <taxon>Micrococcaceae</taxon>
        <taxon>Pseudarthrobacter</taxon>
    </lineage>
</organism>
<dbReference type="SUPFAM" id="SSF46785">
    <property type="entry name" value="Winged helix' DNA-binding domain"/>
    <property type="match status" value="1"/>
</dbReference>
<dbReference type="SUPFAM" id="SSF100950">
    <property type="entry name" value="NagB/RpiA/CoA transferase-like"/>
    <property type="match status" value="1"/>
</dbReference>
<evidence type="ECO:0000313" key="5">
    <source>
        <dbReference type="EMBL" id="RKO20287.1"/>
    </source>
</evidence>
<dbReference type="InterPro" id="IPR014036">
    <property type="entry name" value="DeoR-like_C"/>
</dbReference>
<dbReference type="EMBL" id="RBNH01000025">
    <property type="protein sequence ID" value="RKO20287.1"/>
    <property type="molecule type" value="Genomic_DNA"/>
</dbReference>
<dbReference type="AlphaFoldDB" id="A0A3B0FP86"/>
<name>A0A3B0FP86_PSEPS</name>
<evidence type="ECO:0000256" key="3">
    <source>
        <dbReference type="ARBA" id="ARBA00023163"/>
    </source>
</evidence>
<evidence type="ECO:0000313" key="6">
    <source>
        <dbReference type="Proteomes" id="UP000273159"/>
    </source>
</evidence>
<reference evidence="5 6" key="1">
    <citation type="submission" date="2018-10" db="EMBL/GenBank/DDBJ databases">
        <title>Genome-guide identification and characterization of bacteria that degrade polycyclic aromatic hydrocarbons and resist hexavalent chromium simultaneously.</title>
        <authorList>
            <person name="Feng H."/>
        </authorList>
    </citation>
    <scope>NUCLEOTIDE SEQUENCE [LARGE SCALE GENOMIC DNA]</scope>
    <source>
        <strain evidence="5 6">J015</strain>
    </source>
</reference>
<gene>
    <name evidence="5" type="ORF">D7Z96_18935</name>
</gene>
<keyword evidence="1" id="KW-0805">Transcription regulation</keyword>
<sequence length="261" mass="27589">MLAVARHQAILDALQRERVVRVSDLAQQLGVSLMTVRRDIEVLEEGGRLERIHGGAKIPGDTSTHEPGFDLKSTQLTAEKQAIAVEAASLVQEGMAVGLSAGTTTWALAKELVNGPQITVVTNSVRIADLFHHAAATGPARYNSTVILIGGERTPSDALVGPIATAALKQLHLDVLFMGVHGMDGQAGFTTPNLLEAETDRAFVAAARKTVVLADHTKWGLLGISSIASLEDVDEVITDSGLGLEAQRLISESTKLRVVPA</sequence>
<feature type="domain" description="HTH deoR-type" evidence="4">
    <location>
        <begin position="3"/>
        <end position="58"/>
    </location>
</feature>
<evidence type="ECO:0000256" key="1">
    <source>
        <dbReference type="ARBA" id="ARBA00023015"/>
    </source>
</evidence>
<dbReference type="Pfam" id="PF08220">
    <property type="entry name" value="HTH_DeoR"/>
    <property type="match status" value="1"/>
</dbReference>
<proteinExistence type="predicted"/>
<dbReference type="GO" id="GO:0003700">
    <property type="term" value="F:DNA-binding transcription factor activity"/>
    <property type="evidence" value="ECO:0007669"/>
    <property type="project" value="InterPro"/>
</dbReference>
<comment type="caution">
    <text evidence="5">The sequence shown here is derived from an EMBL/GenBank/DDBJ whole genome shotgun (WGS) entry which is preliminary data.</text>
</comment>
<dbReference type="PROSITE" id="PS00894">
    <property type="entry name" value="HTH_DEOR_1"/>
    <property type="match status" value="1"/>
</dbReference>
<dbReference type="Proteomes" id="UP000273159">
    <property type="component" value="Unassembled WGS sequence"/>
</dbReference>
<keyword evidence="3" id="KW-0804">Transcription</keyword>
<dbReference type="PANTHER" id="PTHR30363">
    <property type="entry name" value="HTH-TYPE TRANSCRIPTIONAL REGULATOR SRLR-RELATED"/>
    <property type="match status" value="1"/>
</dbReference>
<evidence type="ECO:0000259" key="4">
    <source>
        <dbReference type="PROSITE" id="PS51000"/>
    </source>
</evidence>
<dbReference type="PANTHER" id="PTHR30363:SF44">
    <property type="entry name" value="AGA OPERON TRANSCRIPTIONAL REPRESSOR-RELATED"/>
    <property type="match status" value="1"/>
</dbReference>
<dbReference type="SMART" id="SM01134">
    <property type="entry name" value="DeoRC"/>
    <property type="match status" value="1"/>
</dbReference>